<keyword evidence="2" id="KW-1185">Reference proteome</keyword>
<protein>
    <submittedName>
        <fullName evidence="1">Uncharacterized protein</fullName>
    </submittedName>
</protein>
<sequence>METHCPRRFRGQSVAFHVGNEQSQGLEIGANKLVNLFGVSGSCRRRGFWIKGFLRLRARDASNLDGLMNLIDLSHLFQTRVLVLTAPNIRHQLKAAVPATDEDNREFLKI</sequence>
<dbReference type="AlphaFoldDB" id="A0AA40KNN2"/>
<proteinExistence type="predicted"/>
<organism evidence="1 2">
    <name type="scientific">Melipona bicolor</name>
    <dbReference type="NCBI Taxonomy" id="60889"/>
    <lineage>
        <taxon>Eukaryota</taxon>
        <taxon>Metazoa</taxon>
        <taxon>Ecdysozoa</taxon>
        <taxon>Arthropoda</taxon>
        <taxon>Hexapoda</taxon>
        <taxon>Insecta</taxon>
        <taxon>Pterygota</taxon>
        <taxon>Neoptera</taxon>
        <taxon>Endopterygota</taxon>
        <taxon>Hymenoptera</taxon>
        <taxon>Apocrita</taxon>
        <taxon>Aculeata</taxon>
        <taxon>Apoidea</taxon>
        <taxon>Anthophila</taxon>
        <taxon>Apidae</taxon>
        <taxon>Melipona</taxon>
    </lineage>
</organism>
<dbReference type="Proteomes" id="UP001177670">
    <property type="component" value="Unassembled WGS sequence"/>
</dbReference>
<evidence type="ECO:0000313" key="2">
    <source>
        <dbReference type="Proteomes" id="UP001177670"/>
    </source>
</evidence>
<accession>A0AA40KNN2</accession>
<evidence type="ECO:0000313" key="1">
    <source>
        <dbReference type="EMBL" id="KAK1126892.1"/>
    </source>
</evidence>
<name>A0AA40KNN2_9HYME</name>
<comment type="caution">
    <text evidence="1">The sequence shown here is derived from an EMBL/GenBank/DDBJ whole genome shotgun (WGS) entry which is preliminary data.</text>
</comment>
<dbReference type="EMBL" id="JAHYIQ010000013">
    <property type="protein sequence ID" value="KAK1126892.1"/>
    <property type="molecule type" value="Genomic_DNA"/>
</dbReference>
<reference evidence="1" key="1">
    <citation type="submission" date="2021-10" db="EMBL/GenBank/DDBJ databases">
        <title>Melipona bicolor Genome sequencing and assembly.</title>
        <authorList>
            <person name="Araujo N.S."/>
            <person name="Arias M.C."/>
        </authorList>
    </citation>
    <scope>NUCLEOTIDE SEQUENCE</scope>
    <source>
        <strain evidence="1">USP_2M_L1-L4_2017</strain>
        <tissue evidence="1">Whole body</tissue>
    </source>
</reference>
<gene>
    <name evidence="1" type="ORF">K0M31_004513</name>
</gene>